<evidence type="ECO:0000256" key="2">
    <source>
        <dbReference type="ARBA" id="ARBA00022801"/>
    </source>
</evidence>
<feature type="binding site" evidence="5">
    <location>
        <begin position="9"/>
        <end position="16"/>
    </location>
    <ligand>
        <name>ATP</name>
        <dbReference type="ChEBI" id="CHEBI:30616"/>
    </ligand>
</feature>
<name>W7YIK2_9BACT</name>
<keyword evidence="1 5" id="KW-0547">Nucleotide-binding</keyword>
<dbReference type="PROSITE" id="PS51198">
    <property type="entry name" value="UVRD_HELICASE_ATP_BIND"/>
    <property type="match status" value="1"/>
</dbReference>
<keyword evidence="3 5" id="KW-0347">Helicase</keyword>
<evidence type="ECO:0000259" key="6">
    <source>
        <dbReference type="PROSITE" id="PS51198"/>
    </source>
</evidence>
<dbReference type="PANTHER" id="PTHR11070:SF67">
    <property type="entry name" value="DNA 3'-5' HELICASE"/>
    <property type="match status" value="1"/>
</dbReference>
<dbReference type="InterPro" id="IPR027417">
    <property type="entry name" value="P-loop_NTPase"/>
</dbReference>
<feature type="domain" description="UvrD-like helicase ATP-binding" evidence="6">
    <location>
        <begin position="1"/>
        <end position="464"/>
    </location>
</feature>
<protein>
    <submittedName>
        <fullName evidence="7">ATP-dependent helicase/nuclease subunit A</fullName>
    </submittedName>
</protein>
<dbReference type="OrthoDB" id="9810135at2"/>
<dbReference type="SUPFAM" id="SSF52540">
    <property type="entry name" value="P-loop containing nucleoside triphosphate hydrolases"/>
    <property type="match status" value="1"/>
</dbReference>
<dbReference type="GO" id="GO:0043138">
    <property type="term" value="F:3'-5' DNA helicase activity"/>
    <property type="evidence" value="ECO:0007669"/>
    <property type="project" value="TreeGrafter"/>
</dbReference>
<dbReference type="RefSeq" id="WP_152541693.1">
    <property type="nucleotide sequence ID" value="NZ_BAMD01000008.1"/>
</dbReference>
<dbReference type="GO" id="GO:0016787">
    <property type="term" value="F:hydrolase activity"/>
    <property type="evidence" value="ECO:0007669"/>
    <property type="project" value="UniProtKB-UniRule"/>
</dbReference>
<dbReference type="Pfam" id="PF00580">
    <property type="entry name" value="UvrD-helicase"/>
    <property type="match status" value="1"/>
</dbReference>
<evidence type="ECO:0000256" key="5">
    <source>
        <dbReference type="PROSITE-ProRule" id="PRU00560"/>
    </source>
</evidence>
<evidence type="ECO:0000313" key="7">
    <source>
        <dbReference type="EMBL" id="GAF02369.1"/>
    </source>
</evidence>
<dbReference type="STRING" id="869213.GCA_000517085_01239"/>
<organism evidence="7 8">
    <name type="scientific">Saccharicrinis fermentans DSM 9555 = JCM 21142</name>
    <dbReference type="NCBI Taxonomy" id="869213"/>
    <lineage>
        <taxon>Bacteria</taxon>
        <taxon>Pseudomonadati</taxon>
        <taxon>Bacteroidota</taxon>
        <taxon>Bacteroidia</taxon>
        <taxon>Marinilabiliales</taxon>
        <taxon>Marinilabiliaceae</taxon>
        <taxon>Saccharicrinis</taxon>
    </lineage>
</organism>
<dbReference type="Gene3D" id="3.40.50.300">
    <property type="entry name" value="P-loop containing nucleotide triphosphate hydrolases"/>
    <property type="match status" value="3"/>
</dbReference>
<evidence type="ECO:0000256" key="4">
    <source>
        <dbReference type="ARBA" id="ARBA00022840"/>
    </source>
</evidence>
<dbReference type="eggNOG" id="COG1074">
    <property type="taxonomic scope" value="Bacteria"/>
</dbReference>
<dbReference type="GO" id="GO:0000725">
    <property type="term" value="P:recombinational repair"/>
    <property type="evidence" value="ECO:0007669"/>
    <property type="project" value="TreeGrafter"/>
</dbReference>
<sequence>MSKLKIYKASAGSGKTFTLTKEFLFLLYKSPTNYIHTLAVTFTNKATAEMKSRILEKLFEISTNKTDDYVSDLMKEFKLEDQEIRQKAQVILSYLLHDFSNFSVSTIDSFFQKIIRSFAREAGLESGFKIELNTPKILQKAIDHLLMKVDLPEYSHLKDWLVQFAEQKLNQGKSWNLSNDLHKLGSEIFNELFQLESRAIFDVISQKGKMQDYLNNIQAIVHQFESEIKSIGEQGSAAIIKSGLKYDLFTGKSRTPLKYFERLKNVEKPEPGASVLKLIDASEKWGRKDNTPAINQQISEVYPLLNMLLKKAIDYIEREYENYTTAKVISQNYFALGIIADIANEVRAICRDENIFLIADSSHFLNKIIDQNDTPFIYEKIGTRYQNFMIDEFQDTSKLQWLNFKPLVDNSLSSDDTSLIVGDVKQSIYRWRNSDWNLLASKVEHDFIQHGSEALTLNKNWRSLSNIISFNNSLFVSGAKYIQNDFNQQFSGLLKGEDTIAEFSSKISHAYADVFQELPANKDLNKGHVKAMFFDRDKEKSYDERMLFEMVKNIENLVDKGYNYHDFCILVRKKGEGETIANALLSGAYSIQAKPFLLFPMNHCSCPVLQRFILWWHKLNSYKIPIILS</sequence>
<dbReference type="InterPro" id="IPR000212">
    <property type="entry name" value="DNA_helicase_UvrD/REP"/>
</dbReference>
<keyword evidence="2 5" id="KW-0378">Hydrolase</keyword>
<gene>
    <name evidence="7" type="ORF">JCM21142_31003</name>
</gene>
<dbReference type="GO" id="GO:0003677">
    <property type="term" value="F:DNA binding"/>
    <property type="evidence" value="ECO:0007669"/>
    <property type="project" value="InterPro"/>
</dbReference>
<dbReference type="InterPro" id="IPR014016">
    <property type="entry name" value="UvrD-like_ATP-bd"/>
</dbReference>
<keyword evidence="4 5" id="KW-0067">ATP-binding</keyword>
<dbReference type="GO" id="GO:0005524">
    <property type="term" value="F:ATP binding"/>
    <property type="evidence" value="ECO:0007669"/>
    <property type="project" value="UniProtKB-UniRule"/>
</dbReference>
<evidence type="ECO:0000313" key="8">
    <source>
        <dbReference type="Proteomes" id="UP000019402"/>
    </source>
</evidence>
<dbReference type="EMBL" id="BAMD01000008">
    <property type="protein sequence ID" value="GAF02369.1"/>
    <property type="molecule type" value="Genomic_DNA"/>
</dbReference>
<accession>W7YIK2</accession>
<evidence type="ECO:0000256" key="3">
    <source>
        <dbReference type="ARBA" id="ARBA00022806"/>
    </source>
</evidence>
<dbReference type="PANTHER" id="PTHR11070">
    <property type="entry name" value="UVRD / RECB / PCRA DNA HELICASE FAMILY MEMBER"/>
    <property type="match status" value="1"/>
</dbReference>
<keyword evidence="8" id="KW-1185">Reference proteome</keyword>
<evidence type="ECO:0000256" key="1">
    <source>
        <dbReference type="ARBA" id="ARBA00022741"/>
    </source>
</evidence>
<dbReference type="AlphaFoldDB" id="W7YIK2"/>
<proteinExistence type="predicted"/>
<comment type="caution">
    <text evidence="7">The sequence shown here is derived from an EMBL/GenBank/DDBJ whole genome shotgun (WGS) entry which is preliminary data.</text>
</comment>
<dbReference type="Proteomes" id="UP000019402">
    <property type="component" value="Unassembled WGS sequence"/>
</dbReference>
<dbReference type="GO" id="GO:0005829">
    <property type="term" value="C:cytosol"/>
    <property type="evidence" value="ECO:0007669"/>
    <property type="project" value="TreeGrafter"/>
</dbReference>
<reference evidence="7 8" key="1">
    <citation type="journal article" date="2014" name="Genome Announc.">
        <title>Draft Genome Sequence of Cytophaga fermentans JCM 21142T, a Facultative Anaerobe Isolated from Marine Mud.</title>
        <authorList>
            <person name="Starns D."/>
            <person name="Oshima K."/>
            <person name="Suda W."/>
            <person name="Iino T."/>
            <person name="Yuki M."/>
            <person name="Inoue J."/>
            <person name="Kitamura K."/>
            <person name="Iida T."/>
            <person name="Darby A."/>
            <person name="Hattori M."/>
            <person name="Ohkuma M."/>
        </authorList>
    </citation>
    <scope>NUCLEOTIDE SEQUENCE [LARGE SCALE GENOMIC DNA]</scope>
    <source>
        <strain evidence="7 8">JCM 21142</strain>
    </source>
</reference>